<dbReference type="RefSeq" id="XP_042917031.1">
    <property type="nucleotide sequence ID" value="XM_043070358.1"/>
</dbReference>
<feature type="transmembrane region" description="Helical" evidence="1">
    <location>
        <begin position="271"/>
        <end position="296"/>
    </location>
</feature>
<name>A0A2K3CYK5_CHLRE</name>
<dbReference type="FunCoup" id="A0A2K3CYK5">
    <property type="interactions" value="255"/>
</dbReference>
<keyword evidence="3" id="KW-1185">Reference proteome</keyword>
<keyword evidence="1" id="KW-0472">Membrane</keyword>
<feature type="transmembrane region" description="Helical" evidence="1">
    <location>
        <begin position="166"/>
        <end position="192"/>
    </location>
</feature>
<dbReference type="GeneID" id="5718363"/>
<feature type="transmembrane region" description="Helical" evidence="1">
    <location>
        <begin position="344"/>
        <end position="364"/>
    </location>
</feature>
<proteinExistence type="predicted"/>
<feature type="transmembrane region" description="Helical" evidence="1">
    <location>
        <begin position="207"/>
        <end position="225"/>
    </location>
</feature>
<keyword evidence="1" id="KW-0812">Transmembrane</keyword>
<dbReference type="OrthoDB" id="669460at2759"/>
<feature type="transmembrane region" description="Helical" evidence="1">
    <location>
        <begin position="302"/>
        <end position="323"/>
    </location>
</feature>
<dbReference type="KEGG" id="cre:CHLRE_14g629650v5"/>
<accession>A0A2K3CYK5</accession>
<evidence type="ECO:0000313" key="3">
    <source>
        <dbReference type="Proteomes" id="UP000006906"/>
    </source>
</evidence>
<evidence type="ECO:0000256" key="1">
    <source>
        <dbReference type="SAM" id="Phobius"/>
    </source>
</evidence>
<dbReference type="InterPro" id="IPR052776">
    <property type="entry name" value="Chloro_ReproSupport/MetalTrans"/>
</dbReference>
<dbReference type="AlphaFoldDB" id="A0A2K3CYK5"/>
<dbReference type="PANTHER" id="PTHR33876">
    <property type="entry name" value="UNNAMED PRODUCT"/>
    <property type="match status" value="1"/>
</dbReference>
<keyword evidence="1" id="KW-1133">Transmembrane helix</keyword>
<dbReference type="STRING" id="3055.A0A2K3CYK5"/>
<sequence>MLAIRSSVAPRRVSAASQQAALPRSACLVPRLHARSVGWLSGVSAVDLSASVRPDVSAASSASVAATLPQPEQQSCSAQGVFEALRKCRTAFSCLAFCAVYAFLSWGSAPGAPFASAALAVDAQSTGLTSAAKSAWAGLAAGFLHTLCGPDHLAALTPLTIGRNRFAASALGALWGFGHSTGQLILGLVFVVLKERFHDFVPFLDKWAGTVVPLTLIAIGLMGIYESFFEAKEGEGHGHGEEEAAAVNLALAGGGSVAGGKSAQSGLKAGFATYATGIVYGLQPDALFVVIPALALPTKLAAVAYCSMFVIGTVSAMGGYTLLIGTTSQALIKEQPWLQKHLSTIASAIAIMVGLLMLAAGMGFDVPFFS</sequence>
<dbReference type="InParanoid" id="A0A2K3CYK5"/>
<dbReference type="EMBL" id="CM008975">
    <property type="protein sequence ID" value="PNW73366.1"/>
    <property type="molecule type" value="Genomic_DNA"/>
</dbReference>
<gene>
    <name evidence="2" type="ORF">CHLRE_14g629650v5</name>
</gene>
<reference evidence="2 3" key="1">
    <citation type="journal article" date="2007" name="Science">
        <title>The Chlamydomonas genome reveals the evolution of key animal and plant functions.</title>
        <authorList>
            <person name="Merchant S.S."/>
            <person name="Prochnik S.E."/>
            <person name="Vallon O."/>
            <person name="Harris E.H."/>
            <person name="Karpowicz S.J."/>
            <person name="Witman G.B."/>
            <person name="Terry A."/>
            <person name="Salamov A."/>
            <person name="Fritz-Laylin L.K."/>
            <person name="Marechal-Drouard L."/>
            <person name="Marshall W.F."/>
            <person name="Qu L.H."/>
            <person name="Nelson D.R."/>
            <person name="Sanderfoot A.A."/>
            <person name="Spalding M.H."/>
            <person name="Kapitonov V.V."/>
            <person name="Ren Q."/>
            <person name="Ferris P."/>
            <person name="Lindquist E."/>
            <person name="Shapiro H."/>
            <person name="Lucas S.M."/>
            <person name="Grimwood J."/>
            <person name="Schmutz J."/>
            <person name="Cardol P."/>
            <person name="Cerutti H."/>
            <person name="Chanfreau G."/>
            <person name="Chen C.L."/>
            <person name="Cognat V."/>
            <person name="Croft M.T."/>
            <person name="Dent R."/>
            <person name="Dutcher S."/>
            <person name="Fernandez E."/>
            <person name="Fukuzawa H."/>
            <person name="Gonzalez-Ballester D."/>
            <person name="Gonzalez-Halphen D."/>
            <person name="Hallmann A."/>
            <person name="Hanikenne M."/>
            <person name="Hippler M."/>
            <person name="Inwood W."/>
            <person name="Jabbari K."/>
            <person name="Kalanon M."/>
            <person name="Kuras R."/>
            <person name="Lefebvre P.A."/>
            <person name="Lemaire S.D."/>
            <person name="Lobanov A.V."/>
            <person name="Lohr M."/>
            <person name="Manuell A."/>
            <person name="Meier I."/>
            <person name="Mets L."/>
            <person name="Mittag M."/>
            <person name="Mittelmeier T."/>
            <person name="Moroney J.V."/>
            <person name="Moseley J."/>
            <person name="Napoli C."/>
            <person name="Nedelcu A.M."/>
            <person name="Niyogi K."/>
            <person name="Novoselov S.V."/>
            <person name="Paulsen I.T."/>
            <person name="Pazour G."/>
            <person name="Purton S."/>
            <person name="Ral J.P."/>
            <person name="Riano-Pachon D.M."/>
            <person name="Riekhof W."/>
            <person name="Rymarquis L."/>
            <person name="Schroda M."/>
            <person name="Stern D."/>
            <person name="Umen J."/>
            <person name="Willows R."/>
            <person name="Wilson N."/>
            <person name="Zimmer S.L."/>
            <person name="Allmer J."/>
            <person name="Balk J."/>
            <person name="Bisova K."/>
            <person name="Chen C.J."/>
            <person name="Elias M."/>
            <person name="Gendler K."/>
            <person name="Hauser C."/>
            <person name="Lamb M.R."/>
            <person name="Ledford H."/>
            <person name="Long J.C."/>
            <person name="Minagawa J."/>
            <person name="Page M.D."/>
            <person name="Pan J."/>
            <person name="Pootakham W."/>
            <person name="Roje S."/>
            <person name="Rose A."/>
            <person name="Stahlberg E."/>
            <person name="Terauchi A.M."/>
            <person name="Yang P."/>
            <person name="Ball S."/>
            <person name="Bowler C."/>
            <person name="Dieckmann C.L."/>
            <person name="Gladyshev V.N."/>
            <person name="Green P."/>
            <person name="Jorgensen R."/>
            <person name="Mayfield S."/>
            <person name="Mueller-Roeber B."/>
            <person name="Rajamani S."/>
            <person name="Sayre R.T."/>
            <person name="Brokstein P."/>
            <person name="Dubchak I."/>
            <person name="Goodstein D."/>
            <person name="Hornick L."/>
            <person name="Huang Y.W."/>
            <person name="Jhaveri J."/>
            <person name="Luo Y."/>
            <person name="Martinez D."/>
            <person name="Ngau W.C."/>
            <person name="Otillar B."/>
            <person name="Poliakov A."/>
            <person name="Porter A."/>
            <person name="Szajkowski L."/>
            <person name="Werner G."/>
            <person name="Zhou K."/>
            <person name="Grigoriev I.V."/>
            <person name="Rokhsar D.S."/>
            <person name="Grossman A.R."/>
        </authorList>
    </citation>
    <scope>NUCLEOTIDE SEQUENCE [LARGE SCALE GENOMIC DNA]</scope>
    <source>
        <strain evidence="3">CC-503</strain>
    </source>
</reference>
<dbReference type="PANTHER" id="PTHR33876:SF4">
    <property type="entry name" value="CHLOROPLAST PROTEIN FOR GROWTH AND FERTILITY 2"/>
    <property type="match status" value="1"/>
</dbReference>
<organism evidence="2 3">
    <name type="scientific">Chlamydomonas reinhardtii</name>
    <name type="common">Chlamydomonas smithii</name>
    <dbReference type="NCBI Taxonomy" id="3055"/>
    <lineage>
        <taxon>Eukaryota</taxon>
        <taxon>Viridiplantae</taxon>
        <taxon>Chlorophyta</taxon>
        <taxon>core chlorophytes</taxon>
        <taxon>Chlorophyceae</taxon>
        <taxon>CS clade</taxon>
        <taxon>Chlamydomonadales</taxon>
        <taxon>Chlamydomonadaceae</taxon>
        <taxon>Chlamydomonas</taxon>
    </lineage>
</organism>
<dbReference type="Gramene" id="PNW73366">
    <property type="protein sequence ID" value="PNW73366"/>
    <property type="gene ID" value="CHLRE_14g629650v5"/>
</dbReference>
<dbReference type="ExpressionAtlas" id="A0A2K3CYK5">
    <property type="expression patterns" value="baseline"/>
</dbReference>
<evidence type="ECO:0000313" key="2">
    <source>
        <dbReference type="EMBL" id="PNW73366.1"/>
    </source>
</evidence>
<protein>
    <recommendedName>
        <fullName evidence="4">Urease accessory protein UreH-like transmembrane domain-containing protein</fullName>
    </recommendedName>
</protein>
<evidence type="ECO:0008006" key="4">
    <source>
        <dbReference type="Google" id="ProtNLM"/>
    </source>
</evidence>
<dbReference type="Proteomes" id="UP000006906">
    <property type="component" value="Chromosome 14"/>
</dbReference>